<dbReference type="Proteomes" id="UP000598775">
    <property type="component" value="Unassembled WGS sequence"/>
</dbReference>
<evidence type="ECO:0000313" key="8">
    <source>
        <dbReference type="Proteomes" id="UP000598775"/>
    </source>
</evidence>
<comment type="pathway">
    <text evidence="1">Amino-acid biosynthesis; L-methionine biosynthesis via salvage pathway; S-methyl-5-thio-alpha-D-ribose 1-phosphate from S-methyl-5'-thioadenosine (hydrolase route): step 1/2.</text>
</comment>
<dbReference type="GO" id="GO:0008930">
    <property type="term" value="F:methylthioadenosine nucleosidase activity"/>
    <property type="evidence" value="ECO:0007669"/>
    <property type="project" value="InterPro"/>
</dbReference>
<dbReference type="Gene3D" id="3.40.50.1580">
    <property type="entry name" value="Nucleoside phosphorylase domain"/>
    <property type="match status" value="1"/>
</dbReference>
<evidence type="ECO:0000256" key="4">
    <source>
        <dbReference type="ARBA" id="ARBA00022801"/>
    </source>
</evidence>
<evidence type="ECO:0000256" key="2">
    <source>
        <dbReference type="ARBA" id="ARBA00011974"/>
    </source>
</evidence>
<keyword evidence="3" id="KW-0028">Amino-acid biosynthesis</keyword>
<organism evidence="7 8">
    <name type="scientific">Subtercola lobariae</name>
    <dbReference type="NCBI Taxonomy" id="1588641"/>
    <lineage>
        <taxon>Bacteria</taxon>
        <taxon>Bacillati</taxon>
        <taxon>Actinomycetota</taxon>
        <taxon>Actinomycetes</taxon>
        <taxon>Micrococcales</taxon>
        <taxon>Microbacteriaceae</taxon>
        <taxon>Subtercola</taxon>
    </lineage>
</organism>
<dbReference type="InterPro" id="IPR000845">
    <property type="entry name" value="Nucleoside_phosphorylase_d"/>
</dbReference>
<dbReference type="GO" id="GO:0005829">
    <property type="term" value="C:cytosol"/>
    <property type="evidence" value="ECO:0007669"/>
    <property type="project" value="TreeGrafter"/>
</dbReference>
<proteinExistence type="predicted"/>
<dbReference type="RefSeq" id="WP_188679210.1">
    <property type="nucleotide sequence ID" value="NZ_BMGP01000005.1"/>
</dbReference>
<evidence type="ECO:0000259" key="6">
    <source>
        <dbReference type="Pfam" id="PF01048"/>
    </source>
</evidence>
<dbReference type="SUPFAM" id="SSF53167">
    <property type="entry name" value="Purine and uridine phosphorylases"/>
    <property type="match status" value="1"/>
</dbReference>
<sequence length="265" mass="26732">MNVDAVIIVAMDDEAAPFLARASAVSEPWQVGHAVYRRVTLAGHPVLLVRSGIGLVNAAGAATSAILATEPDAGATGAVGPIVISAGTAGGVAPAVHVGDVVVGSEYINVDADARVFGYELGQVPKMPALYRAAAAHIEAASASTALASTGAASASTALTYTEVATAAPTASAVRVGLVVSSYSFVTEARAAQIIREFPAALATDMESVSLAQTCHVHGRPFLSVRGISDLCGPPTDDFLTHVDDAADRSADVVLALFDALLPTS</sequence>
<dbReference type="AlphaFoldDB" id="A0A917BAA4"/>
<dbReference type="InterPro" id="IPR010049">
    <property type="entry name" value="MTA_SAH_Nsdase"/>
</dbReference>
<comment type="caution">
    <text evidence="7">The sequence shown here is derived from an EMBL/GenBank/DDBJ whole genome shotgun (WGS) entry which is preliminary data.</text>
</comment>
<dbReference type="Pfam" id="PF01048">
    <property type="entry name" value="PNP_UDP_1"/>
    <property type="match status" value="1"/>
</dbReference>
<dbReference type="EC" id="3.2.2.9" evidence="2"/>
<evidence type="ECO:0000256" key="1">
    <source>
        <dbReference type="ARBA" id="ARBA00004945"/>
    </source>
</evidence>
<dbReference type="GO" id="GO:0009164">
    <property type="term" value="P:nucleoside catabolic process"/>
    <property type="evidence" value="ECO:0007669"/>
    <property type="project" value="InterPro"/>
</dbReference>
<dbReference type="PANTHER" id="PTHR46832">
    <property type="entry name" value="5'-METHYLTHIOADENOSINE/S-ADENOSYLHOMOCYSTEINE NUCLEOSIDASE"/>
    <property type="match status" value="1"/>
</dbReference>
<dbReference type="EMBL" id="BMGP01000005">
    <property type="protein sequence ID" value="GGF33090.1"/>
    <property type="molecule type" value="Genomic_DNA"/>
</dbReference>
<keyword evidence="4" id="KW-0378">Hydrolase</keyword>
<dbReference type="PANTHER" id="PTHR46832:SF1">
    <property type="entry name" value="5'-METHYLTHIOADENOSINE_S-ADENOSYLHOMOCYSTEINE NUCLEOSIDASE"/>
    <property type="match status" value="1"/>
</dbReference>
<protein>
    <recommendedName>
        <fullName evidence="2">adenosylhomocysteine nucleosidase</fullName>
        <ecNumber evidence="2">3.2.2.9</ecNumber>
    </recommendedName>
</protein>
<dbReference type="GO" id="GO:0019509">
    <property type="term" value="P:L-methionine salvage from methylthioadenosine"/>
    <property type="evidence" value="ECO:0007669"/>
    <property type="project" value="InterPro"/>
</dbReference>
<dbReference type="InterPro" id="IPR035994">
    <property type="entry name" value="Nucleoside_phosphorylase_sf"/>
</dbReference>
<keyword evidence="8" id="KW-1185">Reference proteome</keyword>
<dbReference type="GO" id="GO:0019284">
    <property type="term" value="P:L-methionine salvage from S-adenosylmethionine"/>
    <property type="evidence" value="ECO:0007669"/>
    <property type="project" value="TreeGrafter"/>
</dbReference>
<name>A0A917BAA4_9MICO</name>
<dbReference type="CDD" id="cd09008">
    <property type="entry name" value="MTAN"/>
    <property type="match status" value="1"/>
</dbReference>
<keyword evidence="5" id="KW-0486">Methionine biosynthesis</keyword>
<dbReference type="NCBIfam" id="TIGR01704">
    <property type="entry name" value="MTA_SAH-Nsdase"/>
    <property type="match status" value="1"/>
</dbReference>
<dbReference type="GO" id="GO:0008782">
    <property type="term" value="F:adenosylhomocysteine nucleosidase activity"/>
    <property type="evidence" value="ECO:0007669"/>
    <property type="project" value="UniProtKB-EC"/>
</dbReference>
<gene>
    <name evidence="7" type="primary">mtnN</name>
    <name evidence="7" type="ORF">GCM10011399_27750</name>
</gene>
<evidence type="ECO:0000256" key="5">
    <source>
        <dbReference type="ARBA" id="ARBA00023167"/>
    </source>
</evidence>
<accession>A0A917BAA4</accession>
<reference evidence="7 8" key="1">
    <citation type="journal article" date="2014" name="Int. J. Syst. Evol. Microbiol.">
        <title>Complete genome sequence of Corynebacterium casei LMG S-19264T (=DSM 44701T), isolated from a smear-ripened cheese.</title>
        <authorList>
            <consortium name="US DOE Joint Genome Institute (JGI-PGF)"/>
            <person name="Walter F."/>
            <person name="Albersmeier A."/>
            <person name="Kalinowski J."/>
            <person name="Ruckert C."/>
        </authorList>
    </citation>
    <scope>NUCLEOTIDE SEQUENCE [LARGE SCALE GENOMIC DNA]</scope>
    <source>
        <strain evidence="7 8">CGMCC 1.12976</strain>
    </source>
</reference>
<feature type="domain" description="Nucleoside phosphorylase" evidence="6">
    <location>
        <begin position="5"/>
        <end position="257"/>
    </location>
</feature>
<evidence type="ECO:0000256" key="3">
    <source>
        <dbReference type="ARBA" id="ARBA00022605"/>
    </source>
</evidence>
<evidence type="ECO:0000313" key="7">
    <source>
        <dbReference type="EMBL" id="GGF33090.1"/>
    </source>
</evidence>